<gene>
    <name evidence="4" type="ORF">EV385_5663</name>
</gene>
<feature type="domain" description="CoA carboxyltransferase N-terminal" evidence="2">
    <location>
        <begin position="11"/>
        <end position="267"/>
    </location>
</feature>
<dbReference type="GO" id="GO:0004658">
    <property type="term" value="F:propionyl-CoA carboxylase activity"/>
    <property type="evidence" value="ECO:0007669"/>
    <property type="project" value="UniProtKB-ARBA"/>
</dbReference>
<evidence type="ECO:0000256" key="1">
    <source>
        <dbReference type="ARBA" id="ARBA00006102"/>
    </source>
</evidence>
<dbReference type="EMBL" id="SHKY01000001">
    <property type="protein sequence ID" value="RZU53729.1"/>
    <property type="molecule type" value="Genomic_DNA"/>
</dbReference>
<dbReference type="GO" id="GO:0003989">
    <property type="term" value="F:acetyl-CoA carboxylase activity"/>
    <property type="evidence" value="ECO:0007669"/>
    <property type="project" value="UniProtKB-ARBA"/>
</dbReference>
<reference evidence="4 5" key="1">
    <citation type="submission" date="2019-02" db="EMBL/GenBank/DDBJ databases">
        <title>Sequencing the genomes of 1000 actinobacteria strains.</title>
        <authorList>
            <person name="Klenk H.-P."/>
        </authorList>
    </citation>
    <scope>NUCLEOTIDE SEQUENCE [LARGE SCALE GENOMIC DNA]</scope>
    <source>
        <strain evidence="4 5">DSM 45162</strain>
    </source>
</reference>
<dbReference type="PANTHER" id="PTHR43842">
    <property type="entry name" value="PROPIONYL-COA CARBOXYLASE BETA CHAIN"/>
    <property type="match status" value="1"/>
</dbReference>
<evidence type="ECO:0000313" key="5">
    <source>
        <dbReference type="Proteomes" id="UP000292564"/>
    </source>
</evidence>
<dbReference type="InterPro" id="IPR051047">
    <property type="entry name" value="AccD/PCCB"/>
</dbReference>
<evidence type="ECO:0000313" key="4">
    <source>
        <dbReference type="EMBL" id="RZU53729.1"/>
    </source>
</evidence>
<dbReference type="RefSeq" id="WP_130512184.1">
    <property type="nucleotide sequence ID" value="NZ_SHKY01000001.1"/>
</dbReference>
<dbReference type="AlphaFoldDB" id="A0A4Q7ZT81"/>
<dbReference type="InterPro" id="IPR011762">
    <property type="entry name" value="COA_CT_N"/>
</dbReference>
<dbReference type="PROSITE" id="PS50980">
    <property type="entry name" value="COA_CT_NTER"/>
    <property type="match status" value="1"/>
</dbReference>
<sequence>MADIDIIITTTAGKLADLRSRVEQAAQPGSERAVAKHHAAGKLTARERIDLLLDEGSFVQLDEFARHRTSQFGLAATRPYGDGVVTGYGSVDGRPVAVFAQDFTVFGGALGEVHGQKIAKVMDFALRTGCPVIGINDSGGARIQEGVAALGAYGEIFRRNTHASGVIPQISLIVGPCAGGAVYSPAITDFTVMVEQTSHMFITGPDVIRTVTGEDVGFEELGGARTHNTVSGVAHYLAGDEKDAIDYVRQLLSYLPSNNLSDPPAFDADADLSLTDTDRELDTLIPDSANQPYDMRTVIEHVLDDAEFLETQPLFAPNIVTGFGRVEGRPVGIVANQPMRFAGCLDIDASEKAARFVRTCDAFNLPVLTFVDVPGFLPGVGQEHDGIIRRGAKLIYAYAEATVPLITVITRKAFGGAYDVMGSKHLGADLNLAWPTAQIAVMGAQGAVSVLHRRTLAEDESQRARLIQEYEDTLLNPYVAAERGYLDAVILPADTRRHIVRGLRQLRTKRESLPPKKHGNIPL</sequence>
<comment type="caution">
    <text evidence="4">The sequence shown here is derived from an EMBL/GenBank/DDBJ whole genome shotgun (WGS) entry which is preliminary data.</text>
</comment>
<dbReference type="SUPFAM" id="SSF52096">
    <property type="entry name" value="ClpP/crotonase"/>
    <property type="match status" value="2"/>
</dbReference>
<proteinExistence type="inferred from homology"/>
<dbReference type="Gene3D" id="3.90.226.10">
    <property type="entry name" value="2-enoyl-CoA Hydratase, Chain A, domain 1"/>
    <property type="match status" value="2"/>
</dbReference>
<accession>A0A4Q7ZT81</accession>
<dbReference type="FunFam" id="3.90.226.10:FF:000017">
    <property type="entry name" value="Propionyl-CoA carboxylase subunit beta 5"/>
    <property type="match status" value="1"/>
</dbReference>
<dbReference type="Proteomes" id="UP000292564">
    <property type="component" value="Unassembled WGS sequence"/>
</dbReference>
<dbReference type="InterPro" id="IPR011763">
    <property type="entry name" value="COA_CT_C"/>
</dbReference>
<dbReference type="OrthoDB" id="9803706at2"/>
<dbReference type="InterPro" id="IPR034733">
    <property type="entry name" value="AcCoA_carboxyl_beta"/>
</dbReference>
<evidence type="ECO:0000259" key="3">
    <source>
        <dbReference type="PROSITE" id="PS50989"/>
    </source>
</evidence>
<dbReference type="PROSITE" id="PS50989">
    <property type="entry name" value="COA_CT_CTER"/>
    <property type="match status" value="1"/>
</dbReference>
<comment type="similarity">
    <text evidence="1">Belongs to the AccD/PCCB family.</text>
</comment>
<dbReference type="InterPro" id="IPR029045">
    <property type="entry name" value="ClpP/crotonase-like_dom_sf"/>
</dbReference>
<dbReference type="PANTHER" id="PTHR43842:SF2">
    <property type="entry name" value="PROPIONYL-COA CARBOXYLASE BETA CHAIN, MITOCHONDRIAL"/>
    <property type="match status" value="1"/>
</dbReference>
<name>A0A4Q7ZT81_9ACTN</name>
<feature type="domain" description="CoA carboxyltransferase C-terminal" evidence="3">
    <location>
        <begin position="276"/>
        <end position="505"/>
    </location>
</feature>
<keyword evidence="4" id="KW-0808">Transferase</keyword>
<evidence type="ECO:0000259" key="2">
    <source>
        <dbReference type="PROSITE" id="PS50980"/>
    </source>
</evidence>
<dbReference type="GO" id="GO:0009317">
    <property type="term" value="C:acetyl-CoA carboxylase complex"/>
    <property type="evidence" value="ECO:0007669"/>
    <property type="project" value="TreeGrafter"/>
</dbReference>
<organism evidence="4 5">
    <name type="scientific">Krasilnikovia cinnamomea</name>
    <dbReference type="NCBI Taxonomy" id="349313"/>
    <lineage>
        <taxon>Bacteria</taxon>
        <taxon>Bacillati</taxon>
        <taxon>Actinomycetota</taxon>
        <taxon>Actinomycetes</taxon>
        <taxon>Micromonosporales</taxon>
        <taxon>Micromonosporaceae</taxon>
        <taxon>Krasilnikovia</taxon>
    </lineage>
</organism>
<protein>
    <submittedName>
        <fullName evidence="4">Propionyl-CoA carboxylase carboxyltransferase subunit</fullName>
    </submittedName>
</protein>
<dbReference type="GO" id="GO:0015977">
    <property type="term" value="P:carbon fixation"/>
    <property type="evidence" value="ECO:0007669"/>
    <property type="project" value="UniProtKB-ARBA"/>
</dbReference>
<dbReference type="Pfam" id="PF01039">
    <property type="entry name" value="Carboxyl_trans"/>
    <property type="match status" value="1"/>
</dbReference>
<dbReference type="FunFam" id="3.90.226.10:FF:000016">
    <property type="entry name" value="Propionyl-CoA carboxylase, beta subunit"/>
    <property type="match status" value="1"/>
</dbReference>
<dbReference type="GO" id="GO:0016740">
    <property type="term" value="F:transferase activity"/>
    <property type="evidence" value="ECO:0007669"/>
    <property type="project" value="UniProtKB-KW"/>
</dbReference>
<keyword evidence="5" id="KW-1185">Reference proteome</keyword>